<evidence type="ECO:0000259" key="1">
    <source>
        <dbReference type="Pfam" id="PF00561"/>
    </source>
</evidence>
<dbReference type="PRINTS" id="PR00111">
    <property type="entry name" value="ABHYDROLASE"/>
</dbReference>
<proteinExistence type="predicted"/>
<keyword evidence="3" id="KW-1185">Reference proteome</keyword>
<gene>
    <name evidence="2" type="primary">bphD</name>
    <name evidence="2" type="ORF">RMCC_2191</name>
</gene>
<dbReference type="GO" id="GO:0016787">
    <property type="term" value="F:hydrolase activity"/>
    <property type="evidence" value="ECO:0007669"/>
    <property type="project" value="UniProtKB-KW"/>
</dbReference>
<dbReference type="STRING" id="228230.RMCC_2191"/>
<evidence type="ECO:0000313" key="3">
    <source>
        <dbReference type="Proteomes" id="UP000069443"/>
    </source>
</evidence>
<dbReference type="RefSeq" id="WP_234811768.1">
    <property type="nucleotide sequence ID" value="NZ_BCSY01000036.1"/>
</dbReference>
<dbReference type="AlphaFoldDB" id="A0A117I9S9"/>
<reference evidence="3" key="1">
    <citation type="journal article" date="2016" name="Genome Announc.">
        <title>Draft Genome Sequences of Five Rapidly Growing Mycobacterium Species, M. thermoresistibile, M. fortuitum subsp. acetamidolyticum, M. canariasense, M. brisbanense, and M. novocastrense.</title>
        <authorList>
            <person name="Katahira K."/>
            <person name="Ogura Y."/>
            <person name="Gotoh Y."/>
            <person name="Hayashi T."/>
        </authorList>
    </citation>
    <scope>NUCLEOTIDE SEQUENCE [LARGE SCALE GENOMIC DNA]</scope>
    <source>
        <strain evidence="3">JCM15298</strain>
    </source>
</reference>
<sequence length="296" mass="31212">MPERSTVDLPGATVSYLEWAARRPASGLTVVLLHGGGLDNAALSWGEIGPRLAAAGHRVVAPDHPGYGRSPAASWRATQQRLVDYVGEFTDALDLGPHVTGGLSLGGGMTIGHALARPGSVTAAMLLGSYGLMPRLSDGPFSGPRQVLTWALLRTGLLTTLSRGVARHRWMLERSMAALVRDATRRTPELLDEVSAAARSDDAFAAFEQWQRDQVRCTGLRTDYRDRLADIAVPVLVVHGGSDSAVPVAHAHDAAAAIPAATLDVVAGAGHWVQRDQPDLVGSIMLSFLGRLGTGS</sequence>
<dbReference type="PANTHER" id="PTHR43194">
    <property type="entry name" value="HYDROLASE ALPHA/BETA FOLD FAMILY"/>
    <property type="match status" value="1"/>
</dbReference>
<protein>
    <submittedName>
        <fullName evidence="2">Alpha/beta hydrolase fold protein</fullName>
    </submittedName>
</protein>
<comment type="caution">
    <text evidence="2">The sequence shown here is derived from an EMBL/GenBank/DDBJ whole genome shotgun (WGS) entry which is preliminary data.</text>
</comment>
<organism evidence="2 3">
    <name type="scientific">Mycolicibacterium canariasense</name>
    <name type="common">Mycobacterium canariasense</name>
    <dbReference type="NCBI Taxonomy" id="228230"/>
    <lineage>
        <taxon>Bacteria</taxon>
        <taxon>Bacillati</taxon>
        <taxon>Actinomycetota</taxon>
        <taxon>Actinomycetes</taxon>
        <taxon>Mycobacteriales</taxon>
        <taxon>Mycobacteriaceae</taxon>
        <taxon>Mycolicibacterium</taxon>
    </lineage>
</organism>
<dbReference type="Proteomes" id="UP000069443">
    <property type="component" value="Unassembled WGS sequence"/>
</dbReference>
<accession>A0A117I9S9</accession>
<evidence type="ECO:0000313" key="2">
    <source>
        <dbReference type="EMBL" id="GAS95225.1"/>
    </source>
</evidence>
<dbReference type="PANTHER" id="PTHR43194:SF5">
    <property type="entry name" value="PIMELOYL-[ACYL-CARRIER PROTEIN] METHYL ESTER ESTERASE"/>
    <property type="match status" value="1"/>
</dbReference>
<dbReference type="InterPro" id="IPR000639">
    <property type="entry name" value="Epox_hydrolase-like"/>
</dbReference>
<dbReference type="InterPro" id="IPR050228">
    <property type="entry name" value="Carboxylesterase_BioH"/>
</dbReference>
<dbReference type="Pfam" id="PF00561">
    <property type="entry name" value="Abhydrolase_1"/>
    <property type="match status" value="1"/>
</dbReference>
<dbReference type="Gene3D" id="3.40.50.1820">
    <property type="entry name" value="alpha/beta hydrolase"/>
    <property type="match status" value="1"/>
</dbReference>
<name>A0A117I9S9_MYCCR</name>
<dbReference type="PRINTS" id="PR00412">
    <property type="entry name" value="EPOXHYDRLASE"/>
</dbReference>
<dbReference type="InterPro" id="IPR000073">
    <property type="entry name" value="AB_hydrolase_1"/>
</dbReference>
<dbReference type="EMBL" id="BCSY01000036">
    <property type="protein sequence ID" value="GAS95225.1"/>
    <property type="molecule type" value="Genomic_DNA"/>
</dbReference>
<dbReference type="InterPro" id="IPR029058">
    <property type="entry name" value="AB_hydrolase_fold"/>
</dbReference>
<reference evidence="3" key="2">
    <citation type="submission" date="2016-02" db="EMBL/GenBank/DDBJ databases">
        <title>Draft genome sequence of five rapidly growing Mycobacterium species.</title>
        <authorList>
            <person name="Katahira K."/>
            <person name="Gotou Y."/>
            <person name="Iida K."/>
            <person name="Ogura Y."/>
            <person name="Hayashi T."/>
        </authorList>
    </citation>
    <scope>NUCLEOTIDE SEQUENCE [LARGE SCALE GENOMIC DNA]</scope>
    <source>
        <strain evidence="3">JCM15298</strain>
    </source>
</reference>
<feature type="domain" description="AB hydrolase-1" evidence="1">
    <location>
        <begin position="30"/>
        <end position="274"/>
    </location>
</feature>
<keyword evidence="2" id="KW-0378">Hydrolase</keyword>
<dbReference type="SUPFAM" id="SSF53474">
    <property type="entry name" value="alpha/beta-Hydrolases"/>
    <property type="match status" value="1"/>
</dbReference>